<reference evidence="2 3" key="2">
    <citation type="submission" date="2013-09" db="EMBL/GenBank/DDBJ databases">
        <title>Whole genome comparison of six Crocosphaera watsonii strains with differing phenotypes.</title>
        <authorList>
            <person name="Bench S.R."/>
            <person name="Heller P."/>
            <person name="Frank I."/>
            <person name="Arciniega M."/>
            <person name="Shilova I.N."/>
            <person name="Zehr J.P."/>
        </authorList>
    </citation>
    <scope>NUCLEOTIDE SEQUENCE [LARGE SCALE GENOMIC DNA]</scope>
    <source>
        <strain evidence="2 3">WH 8502</strain>
    </source>
</reference>
<dbReference type="GO" id="GO:0006355">
    <property type="term" value="P:regulation of DNA-templated transcription"/>
    <property type="evidence" value="ECO:0007669"/>
    <property type="project" value="InterPro"/>
</dbReference>
<reference evidence="2 3" key="1">
    <citation type="submission" date="2013-01" db="EMBL/GenBank/DDBJ databases">
        <authorList>
            <person name="Bench S."/>
        </authorList>
    </citation>
    <scope>NUCLEOTIDE SEQUENCE [LARGE SCALE GENOMIC DNA]</scope>
    <source>
        <strain evidence="2 3">WH 8502</strain>
    </source>
</reference>
<dbReference type="AlphaFoldDB" id="T2IIZ1"/>
<evidence type="ECO:0000259" key="1">
    <source>
        <dbReference type="Pfam" id="PF16762"/>
    </source>
</evidence>
<dbReference type="Proteomes" id="UP000018348">
    <property type="component" value="Unassembled WGS sequence"/>
</dbReference>
<dbReference type="Pfam" id="PF16762">
    <property type="entry name" value="RHH_6"/>
    <property type="match status" value="1"/>
</dbReference>
<feature type="domain" description="XACb0070 ribbon-helix-helix" evidence="1">
    <location>
        <begin position="3"/>
        <end position="75"/>
    </location>
</feature>
<organism evidence="2 3">
    <name type="scientific">Crocosphaera watsonii WH 8502</name>
    <dbReference type="NCBI Taxonomy" id="423474"/>
    <lineage>
        <taxon>Bacteria</taxon>
        <taxon>Bacillati</taxon>
        <taxon>Cyanobacteriota</taxon>
        <taxon>Cyanophyceae</taxon>
        <taxon>Oscillatoriophycideae</taxon>
        <taxon>Chroococcales</taxon>
        <taxon>Aphanothecaceae</taxon>
        <taxon>Crocosphaera</taxon>
    </lineage>
</organism>
<accession>T2IIZ1</accession>
<name>T2IIZ1_CROWT</name>
<evidence type="ECO:0000313" key="2">
    <source>
        <dbReference type="EMBL" id="CCQ52839.1"/>
    </source>
</evidence>
<comment type="caution">
    <text evidence="2">The sequence shown here is derived from an EMBL/GenBank/DDBJ whole genome shotgun (WGS) entry which is preliminary data.</text>
</comment>
<protein>
    <recommendedName>
        <fullName evidence="1">XACb0070 ribbon-helix-helix domain-containing protein</fullName>
    </recommendedName>
</protein>
<dbReference type="InterPro" id="IPR031914">
    <property type="entry name" value="XACb0070_RHH_dom"/>
</dbReference>
<sequence>MANWSLSVSSEIDQRLKAFLGQKGADEDSLSRYVEEAVKQILDFEETVDYVQERNLRYSQEEIETDIEEAIRKTRDTSRS</sequence>
<dbReference type="InterPro" id="IPR013321">
    <property type="entry name" value="Arc_rbn_hlx_hlx"/>
</dbReference>
<dbReference type="Gene3D" id="1.10.1220.10">
    <property type="entry name" value="Met repressor-like"/>
    <property type="match status" value="1"/>
</dbReference>
<dbReference type="RefSeq" id="WP_021831628.1">
    <property type="nucleotide sequence ID" value="NZ_CAQK01000722.1"/>
</dbReference>
<dbReference type="EMBL" id="CAQK01000722">
    <property type="protein sequence ID" value="CCQ52839.1"/>
    <property type="molecule type" value="Genomic_DNA"/>
</dbReference>
<proteinExistence type="predicted"/>
<evidence type="ECO:0000313" key="3">
    <source>
        <dbReference type="Proteomes" id="UP000018348"/>
    </source>
</evidence>
<gene>
    <name evidence="2" type="ORF">CWATWH8502_3174</name>
</gene>